<organism evidence="2 3">
    <name type="scientific">Christiangramia lutea</name>
    <dbReference type="NCBI Taxonomy" id="1607951"/>
    <lineage>
        <taxon>Bacteria</taxon>
        <taxon>Pseudomonadati</taxon>
        <taxon>Bacteroidota</taxon>
        <taxon>Flavobacteriia</taxon>
        <taxon>Flavobacteriales</taxon>
        <taxon>Flavobacteriaceae</taxon>
        <taxon>Christiangramia</taxon>
    </lineage>
</organism>
<dbReference type="Proteomes" id="UP001139226">
    <property type="component" value="Unassembled WGS sequence"/>
</dbReference>
<keyword evidence="2" id="KW-0238">DNA-binding</keyword>
<dbReference type="InterPro" id="IPR035386">
    <property type="entry name" value="Arm-DNA-bind_5"/>
</dbReference>
<proteinExistence type="predicted"/>
<keyword evidence="3" id="KW-1185">Reference proteome</keyword>
<evidence type="ECO:0000313" key="2">
    <source>
        <dbReference type="EMBL" id="MCH4821682.1"/>
    </source>
</evidence>
<reference evidence="2" key="1">
    <citation type="submission" date="2022-03" db="EMBL/GenBank/DDBJ databases">
        <title>Gramella crocea sp. nov., isolated from activated sludge of a seafood processing plant.</title>
        <authorList>
            <person name="Zhang X."/>
        </authorList>
    </citation>
    <scope>NUCLEOTIDE SEQUENCE</scope>
    <source>
        <strain evidence="2">YJ019</strain>
    </source>
</reference>
<sequence>MKYSYSVKTILRKDKTKKDGTCPLYYQIILNSDLLRLPVGKSLKPTDWDSKKSYPKGMKLSKLKRNLEKREQSFKDFITDCELQDKDISLEMIKNFYNGSGTKDFYVHFEKFCKKKFRTIKPGTQYHYK</sequence>
<dbReference type="Pfam" id="PF17293">
    <property type="entry name" value="Arm-DNA-bind_5"/>
    <property type="match status" value="1"/>
</dbReference>
<protein>
    <submittedName>
        <fullName evidence="2">Arm DNA-binding domain-containing protein</fullName>
    </submittedName>
</protein>
<evidence type="ECO:0000259" key="1">
    <source>
        <dbReference type="Pfam" id="PF17293"/>
    </source>
</evidence>
<dbReference type="EMBL" id="JAKVTV010000001">
    <property type="protein sequence ID" value="MCH4821682.1"/>
    <property type="molecule type" value="Genomic_DNA"/>
</dbReference>
<dbReference type="RefSeq" id="WP_240711814.1">
    <property type="nucleotide sequence ID" value="NZ_JAKVTV010000001.1"/>
</dbReference>
<comment type="caution">
    <text evidence="2">The sequence shown here is derived from an EMBL/GenBank/DDBJ whole genome shotgun (WGS) entry which is preliminary data.</text>
</comment>
<evidence type="ECO:0000313" key="3">
    <source>
        <dbReference type="Proteomes" id="UP001139226"/>
    </source>
</evidence>
<accession>A0A9X2A9H2</accession>
<name>A0A9X2A9H2_9FLAO</name>
<dbReference type="GO" id="GO:0003677">
    <property type="term" value="F:DNA binding"/>
    <property type="evidence" value="ECO:0007669"/>
    <property type="project" value="UniProtKB-KW"/>
</dbReference>
<feature type="domain" description="Arm DNA-binding" evidence="1">
    <location>
        <begin position="10"/>
        <end position="94"/>
    </location>
</feature>
<dbReference type="AlphaFoldDB" id="A0A9X2A9H2"/>
<gene>
    <name evidence="2" type="ORF">ML462_00720</name>
</gene>